<organism evidence="2 3">
    <name type="scientific">Austropuccinia psidii MF-1</name>
    <dbReference type="NCBI Taxonomy" id="1389203"/>
    <lineage>
        <taxon>Eukaryota</taxon>
        <taxon>Fungi</taxon>
        <taxon>Dikarya</taxon>
        <taxon>Basidiomycota</taxon>
        <taxon>Pucciniomycotina</taxon>
        <taxon>Pucciniomycetes</taxon>
        <taxon>Pucciniales</taxon>
        <taxon>Sphaerophragmiaceae</taxon>
        <taxon>Austropuccinia</taxon>
    </lineage>
</organism>
<comment type="caution">
    <text evidence="2">The sequence shown here is derived from an EMBL/GenBank/DDBJ whole genome shotgun (WGS) entry which is preliminary data.</text>
</comment>
<sequence>MKKLTASMDKLFKPLQEGHGQLSKASDENNKRLNIVFEEPHHSKRERDFLDEDINKVFNVYQNMKLQQQGHAMDNQYHQDEIKADAMLMNNKRSLSQYQDEDNISYSSKEPLNQLPEASSWPKFSGTGEFDHMKLIDYINGLFIDVPRIPDYWITARLNTAFKGHASI</sequence>
<proteinExistence type="predicted"/>
<gene>
    <name evidence="2" type="ORF">O181_072932</name>
</gene>
<name>A0A9Q3IAK5_9BASI</name>
<dbReference type="AlphaFoldDB" id="A0A9Q3IAK5"/>
<feature type="region of interest" description="Disordered" evidence="1">
    <location>
        <begin position="1"/>
        <end position="27"/>
    </location>
</feature>
<keyword evidence="3" id="KW-1185">Reference proteome</keyword>
<evidence type="ECO:0000313" key="3">
    <source>
        <dbReference type="Proteomes" id="UP000765509"/>
    </source>
</evidence>
<accession>A0A9Q3IAK5</accession>
<evidence type="ECO:0000256" key="1">
    <source>
        <dbReference type="SAM" id="MobiDB-lite"/>
    </source>
</evidence>
<dbReference type="EMBL" id="AVOT02038360">
    <property type="protein sequence ID" value="MBW0533217.1"/>
    <property type="molecule type" value="Genomic_DNA"/>
</dbReference>
<protein>
    <submittedName>
        <fullName evidence="2">Uncharacterized protein</fullName>
    </submittedName>
</protein>
<evidence type="ECO:0000313" key="2">
    <source>
        <dbReference type="EMBL" id="MBW0533217.1"/>
    </source>
</evidence>
<dbReference type="Proteomes" id="UP000765509">
    <property type="component" value="Unassembled WGS sequence"/>
</dbReference>
<reference evidence="2" key="1">
    <citation type="submission" date="2021-03" db="EMBL/GenBank/DDBJ databases">
        <title>Draft genome sequence of rust myrtle Austropuccinia psidii MF-1, a brazilian biotype.</title>
        <authorList>
            <person name="Quecine M.C."/>
            <person name="Pachon D.M.R."/>
            <person name="Bonatelli M.L."/>
            <person name="Correr F.H."/>
            <person name="Franceschini L.M."/>
            <person name="Leite T.F."/>
            <person name="Margarido G.R.A."/>
            <person name="Almeida C.A."/>
            <person name="Ferrarezi J.A."/>
            <person name="Labate C.A."/>
        </authorList>
    </citation>
    <scope>NUCLEOTIDE SEQUENCE</scope>
    <source>
        <strain evidence="2">MF-1</strain>
    </source>
</reference>